<accession>A0A9X3ARQ1</accession>
<feature type="domain" description="Transposase IS200-like" evidence="1">
    <location>
        <begin position="10"/>
        <end position="142"/>
    </location>
</feature>
<dbReference type="InterPro" id="IPR052715">
    <property type="entry name" value="RAYT_transposase"/>
</dbReference>
<dbReference type="SUPFAM" id="SSF143422">
    <property type="entry name" value="Transposase IS200-like"/>
    <property type="match status" value="1"/>
</dbReference>
<dbReference type="InterPro" id="IPR002686">
    <property type="entry name" value="Transposase_17"/>
</dbReference>
<dbReference type="NCBIfam" id="NF047646">
    <property type="entry name" value="REP_Tyr_transpos"/>
    <property type="match status" value="1"/>
</dbReference>
<dbReference type="Gene3D" id="3.30.70.1290">
    <property type="entry name" value="Transposase IS200-like"/>
    <property type="match status" value="1"/>
</dbReference>
<dbReference type="PANTHER" id="PTHR36966">
    <property type="entry name" value="REP-ASSOCIATED TYROSINE TRANSPOSASE"/>
    <property type="match status" value="1"/>
</dbReference>
<dbReference type="AlphaFoldDB" id="A0A9X3ARQ1"/>
<name>A0A9X3ARQ1_9GAMM</name>
<reference evidence="2" key="2">
    <citation type="submission" date="2022-08" db="EMBL/GenBank/DDBJ databases">
        <authorList>
            <person name="Dong C."/>
        </authorList>
    </citation>
    <scope>NUCLEOTIDE SEQUENCE</scope>
    <source>
        <strain evidence="2">59MF3M-4</strain>
    </source>
</reference>
<organism evidence="2 3">
    <name type="scientific">Thalassolituus pacificus</name>
    <dbReference type="NCBI Taxonomy" id="2975440"/>
    <lineage>
        <taxon>Bacteria</taxon>
        <taxon>Pseudomonadati</taxon>
        <taxon>Pseudomonadota</taxon>
        <taxon>Gammaproteobacteria</taxon>
        <taxon>Oceanospirillales</taxon>
        <taxon>Oceanospirillaceae</taxon>
        <taxon>Thalassolituus</taxon>
    </lineage>
</organism>
<dbReference type="PANTHER" id="PTHR36966:SF1">
    <property type="entry name" value="REP-ASSOCIATED TYROSINE TRANSPOSASE"/>
    <property type="match status" value="1"/>
</dbReference>
<dbReference type="GO" id="GO:0043565">
    <property type="term" value="F:sequence-specific DNA binding"/>
    <property type="evidence" value="ECO:0007669"/>
    <property type="project" value="TreeGrafter"/>
</dbReference>
<dbReference type="InterPro" id="IPR036515">
    <property type="entry name" value="Transposase_17_sf"/>
</dbReference>
<keyword evidence="3" id="KW-1185">Reference proteome</keyword>
<reference evidence="2" key="1">
    <citation type="journal article" date="2022" name="Front. Microbiol.">
        <title>Genome-based taxonomic rearrangement of Oceanobacter-related bacteria including the description of Thalassolituus hydrocarbonoclasticus sp. nov. and Thalassolituus pacificus sp. nov. and emended description of the genus Thalassolituus.</title>
        <authorList>
            <person name="Dong C."/>
            <person name="Wei L."/>
            <person name="Wang J."/>
            <person name="Lai Q."/>
            <person name="Huang Z."/>
            <person name="Shao Z."/>
        </authorList>
    </citation>
    <scope>NUCLEOTIDE SEQUENCE</scope>
    <source>
        <strain evidence="2">59MF3M-4</strain>
    </source>
</reference>
<dbReference type="GO" id="GO:0004803">
    <property type="term" value="F:transposase activity"/>
    <property type="evidence" value="ECO:0007669"/>
    <property type="project" value="InterPro"/>
</dbReference>
<proteinExistence type="predicted"/>
<dbReference type="Proteomes" id="UP001147830">
    <property type="component" value="Unassembled WGS sequence"/>
</dbReference>
<evidence type="ECO:0000313" key="3">
    <source>
        <dbReference type="Proteomes" id="UP001147830"/>
    </source>
</evidence>
<evidence type="ECO:0000259" key="1">
    <source>
        <dbReference type="SMART" id="SM01321"/>
    </source>
</evidence>
<protein>
    <submittedName>
        <fullName evidence="2">Transposase</fullName>
    </submittedName>
</protein>
<dbReference type="RefSeq" id="WP_260976321.1">
    <property type="nucleotide sequence ID" value="NZ_JAOANI010000018.1"/>
</dbReference>
<evidence type="ECO:0000313" key="2">
    <source>
        <dbReference type="EMBL" id="MCT7359450.1"/>
    </source>
</evidence>
<dbReference type="EMBL" id="JAOANI010000018">
    <property type="protein sequence ID" value="MCT7359450.1"/>
    <property type="molecule type" value="Genomic_DNA"/>
</dbReference>
<gene>
    <name evidence="2" type="ORF">NYR02_10485</name>
</gene>
<dbReference type="GO" id="GO:0006313">
    <property type="term" value="P:DNA transposition"/>
    <property type="evidence" value="ECO:0007669"/>
    <property type="project" value="InterPro"/>
</dbReference>
<dbReference type="SMART" id="SM01321">
    <property type="entry name" value="Y1_Tnp"/>
    <property type="match status" value="1"/>
</dbReference>
<sequence length="179" mass="21407">MGRSRYRFIYPDQPHFMTLTVQGWLPVFTRPESVDILLQSFRFLMNEGLRIHAWVILENHLHLIAQSQKLDNDIARFKSFTARQFLGYLQQRKATTLLNQLQQLKLAHKTDRQWQFWQEGVHPEWIGSSDMMRQKIEYIHQNPVKRGYVDQAEHWRYSSARDYAGSEGLLAVDKSWWSE</sequence>
<comment type="caution">
    <text evidence="2">The sequence shown here is derived from an EMBL/GenBank/DDBJ whole genome shotgun (WGS) entry which is preliminary data.</text>
</comment>